<dbReference type="InterPro" id="IPR042178">
    <property type="entry name" value="Serpin_sf_1"/>
</dbReference>
<dbReference type="SUPFAM" id="SSF56574">
    <property type="entry name" value="Serpins"/>
    <property type="match status" value="1"/>
</dbReference>
<dbReference type="PANTHER" id="PTHR11461">
    <property type="entry name" value="SERINE PROTEASE INHIBITOR, SERPIN"/>
    <property type="match status" value="1"/>
</dbReference>
<dbReference type="GO" id="GO:0004867">
    <property type="term" value="F:serine-type endopeptidase inhibitor activity"/>
    <property type="evidence" value="ECO:0007669"/>
    <property type="project" value="InterPro"/>
</dbReference>
<dbReference type="AlphaFoldDB" id="A0A2A9EI29"/>
<dbReference type="Proteomes" id="UP000222106">
    <property type="component" value="Unassembled WGS sequence"/>
</dbReference>
<reference evidence="3 4" key="1">
    <citation type="submission" date="2017-10" db="EMBL/GenBank/DDBJ databases">
        <title>Sequencing the genomes of 1000 actinobacteria strains.</title>
        <authorList>
            <person name="Klenk H.-P."/>
        </authorList>
    </citation>
    <scope>NUCLEOTIDE SEQUENCE [LARGE SCALE GENOMIC DNA]</scope>
    <source>
        <strain evidence="3 4">DSM 21838</strain>
    </source>
</reference>
<evidence type="ECO:0000313" key="3">
    <source>
        <dbReference type="EMBL" id="PFG37915.1"/>
    </source>
</evidence>
<dbReference type="InterPro" id="IPR023796">
    <property type="entry name" value="Serpin_dom"/>
</dbReference>
<dbReference type="Pfam" id="PF00079">
    <property type="entry name" value="Serpin"/>
    <property type="match status" value="1"/>
</dbReference>
<dbReference type="CDD" id="cd19590">
    <property type="entry name" value="serpin_thermopin-like"/>
    <property type="match status" value="1"/>
</dbReference>
<dbReference type="InterPro" id="IPR000215">
    <property type="entry name" value="Serpin_fam"/>
</dbReference>
<dbReference type="InterPro" id="IPR042185">
    <property type="entry name" value="Serpin_sf_2"/>
</dbReference>
<dbReference type="EMBL" id="PDJI01000004">
    <property type="protein sequence ID" value="PFG37915.1"/>
    <property type="molecule type" value="Genomic_DNA"/>
</dbReference>
<proteinExistence type="inferred from homology"/>
<dbReference type="SMART" id="SM00093">
    <property type="entry name" value="SERPIN"/>
    <property type="match status" value="1"/>
</dbReference>
<comment type="caution">
    <text evidence="3">The sequence shown here is derived from an EMBL/GenBank/DDBJ whole genome shotgun (WGS) entry which is preliminary data.</text>
</comment>
<dbReference type="Gene3D" id="2.30.39.10">
    <property type="entry name" value="Alpha-1-antitrypsin, domain 1"/>
    <property type="match status" value="1"/>
</dbReference>
<dbReference type="PANTHER" id="PTHR11461:SF211">
    <property type="entry name" value="GH10112P-RELATED"/>
    <property type="match status" value="1"/>
</dbReference>
<keyword evidence="4" id="KW-1185">Reference proteome</keyword>
<dbReference type="PROSITE" id="PS51257">
    <property type="entry name" value="PROKAR_LIPOPROTEIN"/>
    <property type="match status" value="1"/>
</dbReference>
<protein>
    <submittedName>
        <fullName evidence="3">Serine protease inhibitor</fullName>
    </submittedName>
</protein>
<accession>A0A2A9EI29</accession>
<feature type="domain" description="Serpin" evidence="2">
    <location>
        <begin position="65"/>
        <end position="429"/>
    </location>
</feature>
<organism evidence="3 4">
    <name type="scientific">Georgenia soli</name>
    <dbReference type="NCBI Taxonomy" id="638953"/>
    <lineage>
        <taxon>Bacteria</taxon>
        <taxon>Bacillati</taxon>
        <taxon>Actinomycetota</taxon>
        <taxon>Actinomycetes</taxon>
        <taxon>Micrococcales</taxon>
        <taxon>Bogoriellaceae</taxon>
        <taxon>Georgenia</taxon>
    </lineage>
</organism>
<sequence>MARHRGRPLTGTARPRALAVVLGTGVVVSACAGADAGVELRSDVEHEAVTVQDSVGVPDAVDATTALGAALVMAGEPGENRVISPASVAVALAMLAEGARGESAAVLDGALGVAGEERTDAYNALQSAVLEYDGDPGDVDDDNLPERPLLHLANGVVVDEGREVEAAFLDSLARGYGAGVRMAELSDSSGGRALDAWVREHTGGRIESSSIQPSPDLVLVLQNAVLLAARWQDPFGAELTSERPFTLASGGEVQVEAMSQQVLAAYAEVAGGQAVRLPYSEGFAMDVLLPAPGRQTAPGAEVWRALDESLGGPAATDVQLQLPKVDVETSADLVPPLTELGLGLLFSYPGADLTGIAPDLFVGAVGHQTTLTVDEEGTVAAATTEIGAEAGYAPDPSHPVVMTVDRPFALRIVHVETGWPLFMGVVADPRG</sequence>
<gene>
    <name evidence="3" type="ORF">ATJ97_0379</name>
</gene>
<name>A0A2A9EI29_9MICO</name>
<dbReference type="RefSeq" id="WP_098482283.1">
    <property type="nucleotide sequence ID" value="NZ_PDJI01000004.1"/>
</dbReference>
<dbReference type="Gene3D" id="3.30.497.10">
    <property type="entry name" value="Antithrombin, subunit I, domain 2"/>
    <property type="match status" value="1"/>
</dbReference>
<dbReference type="InterPro" id="IPR036186">
    <property type="entry name" value="Serpin_sf"/>
</dbReference>
<comment type="similarity">
    <text evidence="1">Belongs to the serpin family.</text>
</comment>
<dbReference type="GO" id="GO:0005615">
    <property type="term" value="C:extracellular space"/>
    <property type="evidence" value="ECO:0007669"/>
    <property type="project" value="InterPro"/>
</dbReference>
<evidence type="ECO:0000259" key="2">
    <source>
        <dbReference type="SMART" id="SM00093"/>
    </source>
</evidence>
<dbReference type="OrthoDB" id="9764871at2"/>
<evidence type="ECO:0000313" key="4">
    <source>
        <dbReference type="Proteomes" id="UP000222106"/>
    </source>
</evidence>
<evidence type="ECO:0000256" key="1">
    <source>
        <dbReference type="RuleBase" id="RU000411"/>
    </source>
</evidence>